<keyword evidence="12" id="KW-1185">Reference proteome</keyword>
<evidence type="ECO:0000256" key="4">
    <source>
        <dbReference type="ARBA" id="ARBA00022989"/>
    </source>
</evidence>
<keyword evidence="5" id="KW-0406">Ion transport</keyword>
<feature type="domain" description="Potassium channel" evidence="10">
    <location>
        <begin position="8"/>
        <end position="46"/>
    </location>
</feature>
<evidence type="ECO:0000256" key="3">
    <source>
        <dbReference type="ARBA" id="ARBA00022692"/>
    </source>
</evidence>
<organism evidence="11 12">
    <name type="scientific">Cichlidogyrus casuarinus</name>
    <dbReference type="NCBI Taxonomy" id="1844966"/>
    <lineage>
        <taxon>Eukaryota</taxon>
        <taxon>Metazoa</taxon>
        <taxon>Spiralia</taxon>
        <taxon>Lophotrochozoa</taxon>
        <taxon>Platyhelminthes</taxon>
        <taxon>Monogenea</taxon>
        <taxon>Monopisthocotylea</taxon>
        <taxon>Dactylogyridea</taxon>
        <taxon>Ancyrocephalidae</taxon>
        <taxon>Cichlidogyrus</taxon>
    </lineage>
</organism>
<evidence type="ECO:0000256" key="7">
    <source>
        <dbReference type="ARBA" id="ARBA00023303"/>
    </source>
</evidence>
<gene>
    <name evidence="11" type="ORF">Ciccas_011298</name>
</gene>
<evidence type="ECO:0000256" key="5">
    <source>
        <dbReference type="ARBA" id="ARBA00023065"/>
    </source>
</evidence>
<keyword evidence="4 9" id="KW-1133">Transmembrane helix</keyword>
<dbReference type="PANTHER" id="PTHR11003">
    <property type="entry name" value="POTASSIUM CHANNEL, SUBFAMILY K"/>
    <property type="match status" value="1"/>
</dbReference>
<accession>A0ABD2PRN6</accession>
<proteinExistence type="predicted"/>
<comment type="caution">
    <text evidence="11">The sequence shown here is derived from an EMBL/GenBank/DDBJ whole genome shotgun (WGS) entry which is preliminary data.</text>
</comment>
<dbReference type="Gene3D" id="1.10.287.70">
    <property type="match status" value="1"/>
</dbReference>
<dbReference type="SUPFAM" id="SSF81324">
    <property type="entry name" value="Voltage-gated potassium channels"/>
    <property type="match status" value="1"/>
</dbReference>
<dbReference type="EMBL" id="JBJKFK010003206">
    <property type="protein sequence ID" value="KAL3310140.1"/>
    <property type="molecule type" value="Genomic_DNA"/>
</dbReference>
<protein>
    <recommendedName>
        <fullName evidence="10">Potassium channel domain-containing protein</fullName>
    </recommendedName>
</protein>
<dbReference type="PANTHER" id="PTHR11003:SF334">
    <property type="entry name" value="FI03418P"/>
    <property type="match status" value="1"/>
</dbReference>
<dbReference type="GO" id="GO:0034220">
    <property type="term" value="P:monoatomic ion transmembrane transport"/>
    <property type="evidence" value="ECO:0007669"/>
    <property type="project" value="UniProtKB-KW"/>
</dbReference>
<evidence type="ECO:0000256" key="6">
    <source>
        <dbReference type="ARBA" id="ARBA00023136"/>
    </source>
</evidence>
<dbReference type="InterPro" id="IPR013099">
    <property type="entry name" value="K_chnl_dom"/>
</dbReference>
<comment type="subcellular location">
    <subcellularLocation>
        <location evidence="1">Membrane</location>
        <topology evidence="1">Multi-pass membrane protein</topology>
    </subcellularLocation>
</comment>
<evidence type="ECO:0000256" key="2">
    <source>
        <dbReference type="ARBA" id="ARBA00022448"/>
    </source>
</evidence>
<dbReference type="AlphaFoldDB" id="A0ABD2PRN6"/>
<keyword evidence="2" id="KW-0813">Transport</keyword>
<evidence type="ECO:0000259" key="10">
    <source>
        <dbReference type="Pfam" id="PF07885"/>
    </source>
</evidence>
<evidence type="ECO:0000256" key="8">
    <source>
        <dbReference type="SAM" id="MobiDB-lite"/>
    </source>
</evidence>
<dbReference type="GO" id="GO:0016020">
    <property type="term" value="C:membrane"/>
    <property type="evidence" value="ECO:0007669"/>
    <property type="project" value="UniProtKB-SubCell"/>
</dbReference>
<keyword evidence="7" id="KW-0407">Ion channel</keyword>
<dbReference type="InterPro" id="IPR003280">
    <property type="entry name" value="2pore_dom_K_chnl"/>
</dbReference>
<evidence type="ECO:0000313" key="12">
    <source>
        <dbReference type="Proteomes" id="UP001626550"/>
    </source>
</evidence>
<keyword evidence="3 9" id="KW-0812">Transmembrane</keyword>
<reference evidence="11 12" key="1">
    <citation type="submission" date="2024-11" db="EMBL/GenBank/DDBJ databases">
        <title>Adaptive evolution of stress response genes in parasites aligns with host niche diversity.</title>
        <authorList>
            <person name="Hahn C."/>
            <person name="Resl P."/>
        </authorList>
    </citation>
    <scope>NUCLEOTIDE SEQUENCE [LARGE SCALE GENOMIC DNA]</scope>
    <source>
        <strain evidence="11">EGGRZ-B1_66</strain>
        <tissue evidence="11">Body</tissue>
    </source>
</reference>
<evidence type="ECO:0000313" key="11">
    <source>
        <dbReference type="EMBL" id="KAL3310140.1"/>
    </source>
</evidence>
<feature type="transmembrane region" description="Helical" evidence="9">
    <location>
        <begin position="25"/>
        <end position="47"/>
    </location>
</feature>
<keyword evidence="6 9" id="KW-0472">Membrane</keyword>
<name>A0ABD2PRN6_9PLAT</name>
<evidence type="ECO:0000256" key="1">
    <source>
        <dbReference type="ARBA" id="ARBA00004141"/>
    </source>
</evidence>
<sequence length="212" mass="24496">MIRFVFVTGYGYAVPKTNMGRMVTILYALVGLPLVFLYLSNIGDYLADIFRILYTRTCQRPCERFCSPAGYSFLYKRIILLCRGDVDANSVFDDSECGSQAENNRKQRRRVLLNRIGEKSSDEQRKALLQQMIDEGFVPPINVFKDTCQDPSSIDEQQASDADSVEDVYSPSQKTASTTRSQRFFRYFCYRRKLKRHFSRVNTTMVCSLFNP</sequence>
<dbReference type="Pfam" id="PF07885">
    <property type="entry name" value="Ion_trans_2"/>
    <property type="match status" value="1"/>
</dbReference>
<feature type="compositionally biased region" description="Polar residues" evidence="8">
    <location>
        <begin position="151"/>
        <end position="161"/>
    </location>
</feature>
<evidence type="ECO:0000256" key="9">
    <source>
        <dbReference type="SAM" id="Phobius"/>
    </source>
</evidence>
<feature type="region of interest" description="Disordered" evidence="8">
    <location>
        <begin position="151"/>
        <end position="174"/>
    </location>
</feature>
<dbReference type="Proteomes" id="UP001626550">
    <property type="component" value="Unassembled WGS sequence"/>
</dbReference>